<evidence type="ECO:0000256" key="2">
    <source>
        <dbReference type="ARBA" id="ARBA00022801"/>
    </source>
</evidence>
<dbReference type="EMBL" id="QAOQ01000003">
    <property type="protein sequence ID" value="PTQ97897.1"/>
    <property type="molecule type" value="Genomic_DNA"/>
</dbReference>
<dbReference type="Gene3D" id="3.40.50.1700">
    <property type="entry name" value="Glycoside hydrolase family 3 C-terminal domain"/>
    <property type="match status" value="1"/>
</dbReference>
<dbReference type="Proteomes" id="UP000244168">
    <property type="component" value="Unassembled WGS sequence"/>
</dbReference>
<dbReference type="GO" id="GO:0008422">
    <property type="term" value="F:beta-glucosidase activity"/>
    <property type="evidence" value="ECO:0007669"/>
    <property type="project" value="UniProtKB-ARBA"/>
</dbReference>
<dbReference type="SMART" id="SM01217">
    <property type="entry name" value="Fn3_like"/>
    <property type="match status" value="1"/>
</dbReference>
<dbReference type="PANTHER" id="PTHR42715:SF10">
    <property type="entry name" value="BETA-GLUCOSIDASE"/>
    <property type="match status" value="1"/>
</dbReference>
<dbReference type="AlphaFoldDB" id="A0A2T5JAK5"/>
<keyword evidence="3" id="KW-0732">Signal</keyword>
<dbReference type="InterPro" id="IPR002772">
    <property type="entry name" value="Glyco_hydro_3_C"/>
</dbReference>
<dbReference type="PANTHER" id="PTHR42715">
    <property type="entry name" value="BETA-GLUCOSIDASE"/>
    <property type="match status" value="1"/>
</dbReference>
<proteinExistence type="inferred from homology"/>
<dbReference type="Gene3D" id="2.60.40.10">
    <property type="entry name" value="Immunoglobulins"/>
    <property type="match status" value="1"/>
</dbReference>
<dbReference type="SUPFAM" id="SSF52279">
    <property type="entry name" value="Beta-D-glucan exohydrolase, C-terminal domain"/>
    <property type="match status" value="1"/>
</dbReference>
<dbReference type="InterPro" id="IPR013783">
    <property type="entry name" value="Ig-like_fold"/>
</dbReference>
<dbReference type="Pfam" id="PF00933">
    <property type="entry name" value="Glyco_hydro_3"/>
    <property type="match status" value="1"/>
</dbReference>
<dbReference type="PRINTS" id="PR00133">
    <property type="entry name" value="GLHYDRLASE3"/>
</dbReference>
<dbReference type="InterPro" id="IPR026891">
    <property type="entry name" value="Fn3-like"/>
</dbReference>
<dbReference type="GO" id="GO:0005975">
    <property type="term" value="P:carbohydrate metabolic process"/>
    <property type="evidence" value="ECO:0007669"/>
    <property type="project" value="InterPro"/>
</dbReference>
<gene>
    <name evidence="5" type="ORF">C8P68_10356</name>
</gene>
<accession>A0A2T5JAK5</accession>
<comment type="similarity">
    <text evidence="1">Belongs to the glycosyl hydrolase 3 family.</text>
</comment>
<keyword evidence="6" id="KW-1185">Reference proteome</keyword>
<dbReference type="FunFam" id="2.60.40.10:FF:000495">
    <property type="entry name" value="Periplasmic beta-glucosidase"/>
    <property type="match status" value="1"/>
</dbReference>
<keyword evidence="2" id="KW-0378">Hydrolase</keyword>
<evidence type="ECO:0000256" key="1">
    <source>
        <dbReference type="ARBA" id="ARBA00005336"/>
    </source>
</evidence>
<evidence type="ECO:0000259" key="4">
    <source>
        <dbReference type="SMART" id="SM01217"/>
    </source>
</evidence>
<organism evidence="5 6">
    <name type="scientific">Mucilaginibacter yixingensis</name>
    <dbReference type="NCBI Taxonomy" id="1295612"/>
    <lineage>
        <taxon>Bacteria</taxon>
        <taxon>Pseudomonadati</taxon>
        <taxon>Bacteroidota</taxon>
        <taxon>Sphingobacteriia</taxon>
        <taxon>Sphingobacteriales</taxon>
        <taxon>Sphingobacteriaceae</taxon>
        <taxon>Mucilaginibacter</taxon>
    </lineage>
</organism>
<dbReference type="RefSeq" id="WP_107828098.1">
    <property type="nucleotide sequence ID" value="NZ_CP160205.1"/>
</dbReference>
<dbReference type="InterPro" id="IPR036881">
    <property type="entry name" value="Glyco_hydro_3_C_sf"/>
</dbReference>
<name>A0A2T5JAK5_9SPHI</name>
<evidence type="ECO:0000313" key="6">
    <source>
        <dbReference type="Proteomes" id="UP000244168"/>
    </source>
</evidence>
<reference evidence="5 6" key="1">
    <citation type="submission" date="2018-04" db="EMBL/GenBank/DDBJ databases">
        <title>Genomic Encyclopedia of Archaeal and Bacterial Type Strains, Phase II (KMG-II): from individual species to whole genera.</title>
        <authorList>
            <person name="Goeker M."/>
        </authorList>
    </citation>
    <scope>NUCLEOTIDE SEQUENCE [LARGE SCALE GENOMIC DNA]</scope>
    <source>
        <strain evidence="5 6">DSM 26809</strain>
    </source>
</reference>
<evidence type="ECO:0000313" key="5">
    <source>
        <dbReference type="EMBL" id="PTQ97897.1"/>
    </source>
</evidence>
<protein>
    <submittedName>
        <fullName evidence="5">Beta-glucosidase</fullName>
    </submittedName>
</protein>
<dbReference type="Pfam" id="PF01915">
    <property type="entry name" value="Glyco_hydro_3_C"/>
    <property type="match status" value="1"/>
</dbReference>
<feature type="signal peptide" evidence="3">
    <location>
        <begin position="1"/>
        <end position="25"/>
    </location>
</feature>
<dbReference type="OrthoDB" id="9758670at2"/>
<dbReference type="InterPro" id="IPR036962">
    <property type="entry name" value="Glyco_hydro_3_N_sf"/>
</dbReference>
<feature type="domain" description="Fibronectin type III-like" evidence="4">
    <location>
        <begin position="662"/>
        <end position="733"/>
    </location>
</feature>
<dbReference type="InterPro" id="IPR050288">
    <property type="entry name" value="Cellulose_deg_GH3"/>
</dbReference>
<comment type="caution">
    <text evidence="5">The sequence shown here is derived from an EMBL/GenBank/DDBJ whole genome shotgun (WGS) entry which is preliminary data.</text>
</comment>
<dbReference type="InterPro" id="IPR017853">
    <property type="entry name" value="GH"/>
</dbReference>
<feature type="chain" id="PRO_5015629407" evidence="3">
    <location>
        <begin position="26"/>
        <end position="769"/>
    </location>
</feature>
<dbReference type="SUPFAM" id="SSF51445">
    <property type="entry name" value="(Trans)glycosidases"/>
    <property type="match status" value="1"/>
</dbReference>
<evidence type="ECO:0000256" key="3">
    <source>
        <dbReference type="SAM" id="SignalP"/>
    </source>
</evidence>
<dbReference type="Pfam" id="PF14310">
    <property type="entry name" value="Fn3-like"/>
    <property type="match status" value="1"/>
</dbReference>
<dbReference type="Gene3D" id="3.20.20.300">
    <property type="entry name" value="Glycoside hydrolase, family 3, N-terminal domain"/>
    <property type="match status" value="1"/>
</dbReference>
<sequence>MFKALLHLRKVICAGALIWCGLITAGAQPKINAKPVPQLGKNSIKEVIAAMTLQEKALMVIGGGRTGTGIILGDGSMIGRTESRLPGAAGGTNAIPRLGIPAMVLPDGPAGLRIDVKRQGDNKLYYATAFPSATTLASTWDTALVKRVGAAFGNEVLEYGADIILAPGINIHRNPLGGRNFEYYSEDPVVAGNIAAAIIKGFQSNGIGTSIKHFVANNQEANRAGINELITERSLREIYLKAFEIAIKKSQPWTVMSSYNLVNGTHTSERADLLTTVLRDEWGFKGYVMTDWGGKAKNLIAQMNAGNDVIMPGNANQVNRIISAVEHDSLDVKVLDRNVEHILNIIVKSPSFKHYKYSGAPDLKAHAQVSRQAGAEGMVLLENHGNALPLKSSQKNIALLGNASYATIAGGTGSGDVNKVHVISLAGGLTNADFMPEAQLAATYNSYVSDWRKRSRELNIADYQLNTLAAKCDVAVLTIGRNSGETKDRDLDSNYHLKPAELSLIDRTATAFHQQGKKLIIVLNICGPIDTKAWRTKADAILLAWQPGQEAGDAMADVLTGKVNPSGKLATTFTENYEDVPSARDFPGTPAASPEQVAYREGIYVGYRYYDTFNIKPAYEFGYGLSYTTFKISPVKLAAALVKNRLTAQVTITNTGKVAGKEVVQVYVAAPAKSIAKPAQELKDFAKTRLLKPGESQTFTFNIPVASLASFHNDKNAWITDAGQYLLKIGTSSRQIAQTSIFNISATMVTERVHSVLHPPQSVDVYNAQ</sequence>
<dbReference type="InterPro" id="IPR001764">
    <property type="entry name" value="Glyco_hydro_3_N"/>
</dbReference>